<protein>
    <submittedName>
        <fullName evidence="2">Uncharacterized protein</fullName>
    </submittedName>
</protein>
<dbReference type="Proteomes" id="UP000826195">
    <property type="component" value="Unassembled WGS sequence"/>
</dbReference>
<keyword evidence="3" id="KW-1185">Reference proteome</keyword>
<evidence type="ECO:0000256" key="1">
    <source>
        <dbReference type="SAM" id="MobiDB-lite"/>
    </source>
</evidence>
<reference evidence="2 3" key="1">
    <citation type="journal article" date="2021" name="J. Hered.">
        <title>A chromosome-level genome assembly of the parasitoid wasp, Cotesia glomerata (Hymenoptera: Braconidae).</title>
        <authorList>
            <person name="Pinto B.J."/>
            <person name="Weis J.J."/>
            <person name="Gamble T."/>
            <person name="Ode P.J."/>
            <person name="Paul R."/>
            <person name="Zaspel J.M."/>
        </authorList>
    </citation>
    <scope>NUCLEOTIDE SEQUENCE [LARGE SCALE GENOMIC DNA]</scope>
    <source>
        <strain evidence="2">CgM1</strain>
    </source>
</reference>
<dbReference type="EMBL" id="JAHXZJ010000007">
    <property type="protein sequence ID" value="KAH0562842.1"/>
    <property type="molecule type" value="Genomic_DNA"/>
</dbReference>
<organism evidence="2 3">
    <name type="scientific">Cotesia glomerata</name>
    <name type="common">Lepidopteran parasitic wasp</name>
    <name type="synonym">Apanteles glomeratus</name>
    <dbReference type="NCBI Taxonomy" id="32391"/>
    <lineage>
        <taxon>Eukaryota</taxon>
        <taxon>Metazoa</taxon>
        <taxon>Ecdysozoa</taxon>
        <taxon>Arthropoda</taxon>
        <taxon>Hexapoda</taxon>
        <taxon>Insecta</taxon>
        <taxon>Pterygota</taxon>
        <taxon>Neoptera</taxon>
        <taxon>Endopterygota</taxon>
        <taxon>Hymenoptera</taxon>
        <taxon>Apocrita</taxon>
        <taxon>Ichneumonoidea</taxon>
        <taxon>Braconidae</taxon>
        <taxon>Microgastrinae</taxon>
        <taxon>Cotesia</taxon>
    </lineage>
</organism>
<evidence type="ECO:0000313" key="3">
    <source>
        <dbReference type="Proteomes" id="UP000826195"/>
    </source>
</evidence>
<sequence>MSCRPGRYVEKSTYQDILSYLSTDSEKYVDGNNKLRISAVNFKDLAEFVYGRNTKSGRNKLKKLLRANSAKIVQDFGTEYMNDPQNYGSRYDRQRWNNILLEVLPRYYNKLRDDQMSKQDWENIRRDHFRFPYGAPTADAIRLYYSKKKEDFLGQIAAQIPTVAYQSPVRVSIAAMGNFSLTIQTDPTVSPPPITSPTGVLPVPARDNREAVAAAVAGEVAVPGPSNRPKRRRRISRDLLSPDRFSPRPSGTHSKKKFCKDTA</sequence>
<comment type="caution">
    <text evidence="2">The sequence shown here is derived from an EMBL/GenBank/DDBJ whole genome shotgun (WGS) entry which is preliminary data.</text>
</comment>
<dbReference type="AlphaFoldDB" id="A0AAV7J0S8"/>
<name>A0AAV7J0S8_COTGL</name>
<accession>A0AAV7J0S8</accession>
<feature type="region of interest" description="Disordered" evidence="1">
    <location>
        <begin position="221"/>
        <end position="263"/>
    </location>
</feature>
<gene>
    <name evidence="2" type="ORF">KQX54_001209</name>
</gene>
<evidence type="ECO:0000313" key="2">
    <source>
        <dbReference type="EMBL" id="KAH0562842.1"/>
    </source>
</evidence>
<feature type="compositionally biased region" description="Basic residues" evidence="1">
    <location>
        <begin position="253"/>
        <end position="263"/>
    </location>
</feature>
<proteinExistence type="predicted"/>